<evidence type="ECO:0000256" key="1">
    <source>
        <dbReference type="ARBA" id="ARBA00006739"/>
    </source>
</evidence>
<feature type="transmembrane region" description="Helical" evidence="4">
    <location>
        <begin position="529"/>
        <end position="550"/>
    </location>
</feature>
<dbReference type="EMBL" id="CP027845">
    <property type="protein sequence ID" value="AVP87895.1"/>
    <property type="molecule type" value="Genomic_DNA"/>
</dbReference>
<dbReference type="Gene3D" id="3.90.550.10">
    <property type="entry name" value="Spore Coat Polysaccharide Biosynthesis Protein SpsA, Chain A"/>
    <property type="match status" value="1"/>
</dbReference>
<keyword evidence="4" id="KW-0472">Membrane</keyword>
<organism evidence="5 6">
    <name type="scientific">Candidatus Phycorickettsia trachydisci</name>
    <dbReference type="NCBI Taxonomy" id="2115978"/>
    <lineage>
        <taxon>Bacteria</taxon>
        <taxon>Pseudomonadati</taxon>
        <taxon>Pseudomonadota</taxon>
        <taxon>Alphaproteobacteria</taxon>
        <taxon>Rickettsiales</taxon>
        <taxon>Rickettsiaceae</taxon>
        <taxon>Candidatus Phycorickettsia</taxon>
    </lineage>
</organism>
<feature type="transmembrane region" description="Helical" evidence="4">
    <location>
        <begin position="463"/>
        <end position="484"/>
    </location>
</feature>
<dbReference type="Pfam" id="PF13641">
    <property type="entry name" value="Glyco_tranf_2_3"/>
    <property type="match status" value="1"/>
</dbReference>
<dbReference type="PANTHER" id="PTHR43630">
    <property type="entry name" value="POLY-BETA-1,6-N-ACETYL-D-GLUCOSAMINE SYNTHASE"/>
    <property type="match status" value="1"/>
</dbReference>
<evidence type="ECO:0000256" key="4">
    <source>
        <dbReference type="SAM" id="Phobius"/>
    </source>
</evidence>
<evidence type="ECO:0000313" key="6">
    <source>
        <dbReference type="Proteomes" id="UP000241762"/>
    </source>
</evidence>
<dbReference type="AlphaFoldDB" id="A0A2P1P9F8"/>
<dbReference type="SUPFAM" id="SSF53448">
    <property type="entry name" value="Nucleotide-diphospho-sugar transferases"/>
    <property type="match status" value="1"/>
</dbReference>
<dbReference type="GO" id="GO:0016757">
    <property type="term" value="F:glycosyltransferase activity"/>
    <property type="evidence" value="ECO:0007669"/>
    <property type="project" value="UniProtKB-KW"/>
</dbReference>
<keyword evidence="3 5" id="KW-0808">Transferase</keyword>
<keyword evidence="4" id="KW-1133">Transmembrane helix</keyword>
<sequence>MSDRKTQLIYGRLSKILNSKLSFLYAPTLNEHADLLEQLIWQYVCSTKSKYLPHRISIKWVNHVFLKNHPCPSRYVAEYCYRGVLMSSKHKIFTYHGLIKKNVNLSLVKYFVSKEDFFRYAEQSSQKFNINKAIYSLRFLNQSFSAKNHDFHKYGISFLILLGILSYQFFDACIILSTSFSFIHNILKIHLITSALIAPNLVTYLTPICFFPIYTILIPLYIEPNKLKFMVSAISNLRYPQNRLDVKIILEEDDDVTHKALSLIDLPDFFQIINVPALGPRTKPKALNYALQYASGDYVTIFDAEDYPDSDQLIKSLQTFNTIGQDYVCVQAKLNFYNKDENLLTRMQSLEYTIWFDYLLQGLSQIKHFIPLGGTSCHFRLAELRKIGCWDPFNVTEDLDLGIRIYLKGYKAHMLDSTTLEEAVLSIFAWLRQRARWIKGFMQSYIVFHCNRTKFNLTLRDKIVIDAFVGLSVLHFLLPIYCILLESWDNPVTNCILSFNLAIGLIYLISSAALASFKQNKNLFNFKEISIIVIFLFYFILHTIAAYLALFELITAPFKWNKTKHGLSKVV</sequence>
<accession>A0A2P1P9F8</accession>
<evidence type="ECO:0000256" key="2">
    <source>
        <dbReference type="ARBA" id="ARBA00022676"/>
    </source>
</evidence>
<feature type="transmembrane region" description="Helical" evidence="4">
    <location>
        <begin position="202"/>
        <end position="222"/>
    </location>
</feature>
<dbReference type="Proteomes" id="UP000241762">
    <property type="component" value="Chromosome"/>
</dbReference>
<keyword evidence="6" id="KW-1185">Reference proteome</keyword>
<keyword evidence="4" id="KW-0812">Transmembrane</keyword>
<dbReference type="InterPro" id="IPR029044">
    <property type="entry name" value="Nucleotide-diphossugar_trans"/>
</dbReference>
<feature type="transmembrane region" description="Helical" evidence="4">
    <location>
        <begin position="496"/>
        <end position="517"/>
    </location>
</feature>
<protein>
    <submittedName>
        <fullName evidence="5">Glycosyltransferase</fullName>
    </submittedName>
</protein>
<gene>
    <name evidence="5" type="ORF">phytr_9670</name>
</gene>
<comment type="similarity">
    <text evidence="1">Belongs to the glycosyltransferase 2 family.</text>
</comment>
<reference evidence="5 6" key="1">
    <citation type="submission" date="2018-03" db="EMBL/GenBank/DDBJ databases">
        <title>A gene transfer event suggests a long-term partnership between eustigmatophyte algae and a novel lineage of endosymbiotic bacteria.</title>
        <authorList>
            <person name="Yurchenko T."/>
            <person name="Sevcikova T."/>
            <person name="Pribyl P."/>
            <person name="El Karkouri K."/>
            <person name="Klimes V."/>
            <person name="Amaral R."/>
            <person name="Zbrankova V."/>
            <person name="Kim E."/>
            <person name="Raoult D."/>
            <person name="Santos L.M.A."/>
            <person name="Elias M."/>
        </authorList>
    </citation>
    <scope>NUCLEOTIDE SEQUENCE [LARGE SCALE GENOMIC DNA]</scope>
    <source>
        <strain evidence="5">CCALA 838</strain>
    </source>
</reference>
<proteinExistence type="inferred from homology"/>
<name>A0A2P1P9F8_9RICK</name>
<keyword evidence="2" id="KW-0328">Glycosyltransferase</keyword>
<dbReference type="PANTHER" id="PTHR43630:SF1">
    <property type="entry name" value="POLY-BETA-1,6-N-ACETYL-D-GLUCOSAMINE SYNTHASE"/>
    <property type="match status" value="1"/>
</dbReference>
<feature type="transmembrane region" description="Helical" evidence="4">
    <location>
        <begin position="156"/>
        <end position="182"/>
    </location>
</feature>
<dbReference type="KEGG" id="ptc:phytr_9670"/>
<evidence type="ECO:0000313" key="5">
    <source>
        <dbReference type="EMBL" id="AVP87895.1"/>
    </source>
</evidence>
<evidence type="ECO:0000256" key="3">
    <source>
        <dbReference type="ARBA" id="ARBA00022679"/>
    </source>
</evidence>